<comment type="caution">
    <text evidence="2">The sequence shown here is derived from an EMBL/GenBank/DDBJ whole genome shotgun (WGS) entry which is preliminary data.</text>
</comment>
<dbReference type="RefSeq" id="WP_322466777.1">
    <property type="nucleotide sequence ID" value="NZ_JAXOJX010000034.1"/>
</dbReference>
<keyword evidence="3" id="KW-1185">Reference proteome</keyword>
<dbReference type="Proteomes" id="UP001293718">
    <property type="component" value="Unassembled WGS sequence"/>
</dbReference>
<evidence type="ECO:0000259" key="1">
    <source>
        <dbReference type="Pfam" id="PF13460"/>
    </source>
</evidence>
<organism evidence="2 3">
    <name type="scientific">Azohydromonas lata</name>
    <dbReference type="NCBI Taxonomy" id="45677"/>
    <lineage>
        <taxon>Bacteria</taxon>
        <taxon>Pseudomonadati</taxon>
        <taxon>Pseudomonadota</taxon>
        <taxon>Betaproteobacteria</taxon>
        <taxon>Burkholderiales</taxon>
        <taxon>Sphaerotilaceae</taxon>
        <taxon>Azohydromonas</taxon>
    </lineage>
</organism>
<sequence>MKVVIIGGSGLIGKHLAALLRQAGHEVTAASPSTGVNAVTAQGLPQALAGAEVVVDVSNSPSFESGAVLAFFESSTRNLLACEAQAGVRHHVALSVVGSDRLPANGYLRAKVAQESLISNGKVPFTIVRATQFFEFLKPIADTSTSGQAVRVSSATLQPIAALDVARALAEVVSQPPLNGLCEVAGPQAIPLDELVRRVLRAAKDTREVLTDDDAPYFGARLSDESLTPGPGARIAATSLERWLADQAATA</sequence>
<gene>
    <name evidence="2" type="ORF">SM757_19580</name>
</gene>
<dbReference type="EMBL" id="JAXOJX010000034">
    <property type="protein sequence ID" value="MDZ5458786.1"/>
    <property type="molecule type" value="Genomic_DNA"/>
</dbReference>
<evidence type="ECO:0000313" key="3">
    <source>
        <dbReference type="Proteomes" id="UP001293718"/>
    </source>
</evidence>
<protein>
    <submittedName>
        <fullName evidence="2">SDR family oxidoreductase</fullName>
    </submittedName>
</protein>
<proteinExistence type="predicted"/>
<dbReference type="Pfam" id="PF13460">
    <property type="entry name" value="NAD_binding_10"/>
    <property type="match status" value="1"/>
</dbReference>
<dbReference type="InterPro" id="IPR016040">
    <property type="entry name" value="NAD(P)-bd_dom"/>
</dbReference>
<feature type="domain" description="NAD(P)-binding" evidence="1">
    <location>
        <begin position="7"/>
        <end position="176"/>
    </location>
</feature>
<dbReference type="InterPro" id="IPR036291">
    <property type="entry name" value="NAD(P)-bd_dom_sf"/>
</dbReference>
<dbReference type="Gene3D" id="3.40.50.720">
    <property type="entry name" value="NAD(P)-binding Rossmann-like Domain"/>
    <property type="match status" value="1"/>
</dbReference>
<dbReference type="SUPFAM" id="SSF51735">
    <property type="entry name" value="NAD(P)-binding Rossmann-fold domains"/>
    <property type="match status" value="1"/>
</dbReference>
<name>A0ABU5II21_9BURK</name>
<reference evidence="2 3" key="1">
    <citation type="submission" date="2023-11" db="EMBL/GenBank/DDBJ databases">
        <title>Draft genome of Azohydromonas lata strain H1 (DSM1123), a polyhydroxyalkanoate producer.</title>
        <authorList>
            <person name="Traversa D."/>
            <person name="D'Addabbo P."/>
            <person name="Pazzani C."/>
            <person name="Manzari C."/>
            <person name="Chiara M."/>
            <person name="Scrascia M."/>
        </authorList>
    </citation>
    <scope>NUCLEOTIDE SEQUENCE [LARGE SCALE GENOMIC DNA]</scope>
    <source>
        <strain evidence="2 3">H1</strain>
    </source>
</reference>
<accession>A0ABU5II21</accession>
<evidence type="ECO:0000313" key="2">
    <source>
        <dbReference type="EMBL" id="MDZ5458786.1"/>
    </source>
</evidence>